<dbReference type="PhylomeDB" id="T1IUF6"/>
<dbReference type="PROSITE" id="PS51386">
    <property type="entry name" value="RINT1_TIP20"/>
    <property type="match status" value="1"/>
</dbReference>
<sequence>MSAPRTGCDMDKYYEHVAEVLNNEFGEDLSSLEKTKDLLDRLNKRKEEIETKLSIASDEVPSKLSRALNEVDDIMARMEDLQNLQATFKNQVSTHLHRVEPVVKDLKQPIEEVTLIEHYIRYLHSEIQTALLVKAEPRAVLCFSNLARLSSVLSNSKCLHLVNFIEITVKFWHELLKDKFTKDFENILKLVKWPFLSAVSIETIQNPDPELIVQLETVFTSLLRIQLPDELAISSAPSGTVILPMQLLLKPLRKRFLYHFHGTKETNNLDKPEWYYTQVLTWIKDHSSFLEMTIQNIFNKAEIIGIDAKVEFMHGLVQLVIDKLSASIDTIIYDDHSLSHTINETLLFEKELRFYGYPLSYPNCLTILTSDRCFTRWINMERKSAVEKMDTIMSSDIAWKFRFQDGDDLDDLKVPECGENFMTLILTITDRYKSLPHPGHRLQFLDLQLELLDDFRLRLQQLLKEEAKEPIDSNYCAILNTCFYIIQVLTDWSELPFFLQTQYYKLQYENNQSQLQSQMSTTFPSAELLRINRNYSGELSPSQTIISNVQKEALDSLQEDFSDDKLDFMTGTVFEKIINLLEHMKIDMIRKLADYVATEVKAKSYPYRSDKWFSMPSQKEFIVPTLSSSACNMLSVLTVQLHTLKNSLSEPLFNTLWELVAVELNSYFYEELIMRNKFNDGGCAQVHFDISRNLFPIFGEYSRKPENYFKDLKEALILLILPKGSAILLQDALKTGSELTDPKKALAEIGIHKLKPTDVIQILNLRTDLFIL</sequence>
<dbReference type="EnsemblMetazoa" id="SMAR004779-RA">
    <property type="protein sequence ID" value="SMAR004779-PA"/>
    <property type="gene ID" value="SMAR004779"/>
</dbReference>
<dbReference type="HOGENOM" id="CLU_020201_0_0_1"/>
<protein>
    <recommendedName>
        <fullName evidence="5">RAD50-interacting protein 1</fullName>
    </recommendedName>
</protein>
<dbReference type="Gene3D" id="1.20.58.670">
    <property type="entry name" value="Dsl1p vesicle tethering complex, Tip20p subunit, domain D"/>
    <property type="match status" value="1"/>
</dbReference>
<accession>T1IUF6</accession>
<dbReference type="Pfam" id="PF04437">
    <property type="entry name" value="RINT1_TIP1"/>
    <property type="match status" value="1"/>
</dbReference>
<evidence type="ECO:0000256" key="1">
    <source>
        <dbReference type="ARBA" id="ARBA00061158"/>
    </source>
</evidence>
<dbReference type="OMA" id="GMTWEVL"/>
<dbReference type="GO" id="GO:0006890">
    <property type="term" value="P:retrograde vesicle-mediated transport, Golgi to endoplasmic reticulum"/>
    <property type="evidence" value="ECO:0007669"/>
    <property type="project" value="InterPro"/>
</dbReference>
<evidence type="ECO:0008006" key="5">
    <source>
        <dbReference type="Google" id="ProtNLM"/>
    </source>
</evidence>
<dbReference type="GO" id="GO:0070939">
    <property type="term" value="C:Dsl1/NZR complex"/>
    <property type="evidence" value="ECO:0007669"/>
    <property type="project" value="InterPro"/>
</dbReference>
<comment type="similarity">
    <text evidence="1">Belongs to the RINT1 family.</text>
</comment>
<dbReference type="eggNOG" id="KOG2218">
    <property type="taxonomic scope" value="Eukaryota"/>
</dbReference>
<proteinExistence type="inferred from homology"/>
<dbReference type="Proteomes" id="UP000014500">
    <property type="component" value="Unassembled WGS sequence"/>
</dbReference>
<dbReference type="Gene3D" id="1.20.58.1420">
    <property type="entry name" value="Dsl1p vesicle tethering complex, Tip20p subunit, domain B"/>
    <property type="match status" value="1"/>
</dbReference>
<evidence type="ECO:0000313" key="4">
    <source>
        <dbReference type="Proteomes" id="UP000014500"/>
    </source>
</evidence>
<keyword evidence="4" id="KW-1185">Reference proteome</keyword>
<reference evidence="4" key="1">
    <citation type="submission" date="2011-05" db="EMBL/GenBank/DDBJ databases">
        <authorList>
            <person name="Richards S.R."/>
            <person name="Qu J."/>
            <person name="Jiang H."/>
            <person name="Jhangiani S.N."/>
            <person name="Agravi P."/>
            <person name="Goodspeed R."/>
            <person name="Gross S."/>
            <person name="Mandapat C."/>
            <person name="Jackson L."/>
            <person name="Mathew T."/>
            <person name="Pu L."/>
            <person name="Thornton R."/>
            <person name="Saada N."/>
            <person name="Wilczek-Boney K.B."/>
            <person name="Lee S."/>
            <person name="Kovar C."/>
            <person name="Wu Y."/>
            <person name="Scherer S.E."/>
            <person name="Worley K.C."/>
            <person name="Muzny D.M."/>
            <person name="Gibbs R."/>
        </authorList>
    </citation>
    <scope>NUCLEOTIDE SEQUENCE</scope>
    <source>
        <strain evidence="4">Brora</strain>
    </source>
</reference>
<keyword evidence="2" id="KW-0175">Coiled coil</keyword>
<reference evidence="3" key="2">
    <citation type="submission" date="2015-02" db="UniProtKB">
        <authorList>
            <consortium name="EnsemblMetazoa"/>
        </authorList>
    </citation>
    <scope>IDENTIFICATION</scope>
</reference>
<evidence type="ECO:0000256" key="2">
    <source>
        <dbReference type="SAM" id="Coils"/>
    </source>
</evidence>
<dbReference type="InterPro" id="IPR042042">
    <property type="entry name" value="Tip20p_domB"/>
</dbReference>
<dbReference type="InterPro" id="IPR042044">
    <property type="entry name" value="EXOC6PINT-1/Sec15/Tip20_C_dom2"/>
</dbReference>
<name>T1IUF6_STRMM</name>
<dbReference type="AlphaFoldDB" id="T1IUF6"/>
<organism evidence="3 4">
    <name type="scientific">Strigamia maritima</name>
    <name type="common">European centipede</name>
    <name type="synonym">Geophilus maritimus</name>
    <dbReference type="NCBI Taxonomy" id="126957"/>
    <lineage>
        <taxon>Eukaryota</taxon>
        <taxon>Metazoa</taxon>
        <taxon>Ecdysozoa</taxon>
        <taxon>Arthropoda</taxon>
        <taxon>Myriapoda</taxon>
        <taxon>Chilopoda</taxon>
        <taxon>Pleurostigmophora</taxon>
        <taxon>Geophilomorpha</taxon>
        <taxon>Linotaeniidae</taxon>
        <taxon>Strigamia</taxon>
    </lineage>
</organism>
<dbReference type="GO" id="GO:0006888">
    <property type="term" value="P:endoplasmic reticulum to Golgi vesicle-mediated transport"/>
    <property type="evidence" value="ECO:0007669"/>
    <property type="project" value="InterPro"/>
</dbReference>
<dbReference type="PANTHER" id="PTHR13520:SF0">
    <property type="entry name" value="RAD50-INTERACTING PROTEIN 1"/>
    <property type="match status" value="1"/>
</dbReference>
<dbReference type="GO" id="GO:0060628">
    <property type="term" value="P:regulation of ER to Golgi vesicle-mediated transport"/>
    <property type="evidence" value="ECO:0007669"/>
    <property type="project" value="TreeGrafter"/>
</dbReference>
<feature type="coiled-coil region" evidence="2">
    <location>
        <begin position="32"/>
        <end position="84"/>
    </location>
</feature>
<dbReference type="STRING" id="126957.T1IUF6"/>
<dbReference type="EMBL" id="JH431533">
    <property type="status" value="NOT_ANNOTATED_CDS"/>
    <property type="molecule type" value="Genomic_DNA"/>
</dbReference>
<dbReference type="FunFam" id="1.20.58.670:FF:000003">
    <property type="entry name" value="RAD50-interacting protein 1"/>
    <property type="match status" value="1"/>
</dbReference>
<dbReference type="InterPro" id="IPR007528">
    <property type="entry name" value="RINT1_Tip20"/>
</dbReference>
<evidence type="ECO:0000313" key="3">
    <source>
        <dbReference type="EnsemblMetazoa" id="SMAR004779-PA"/>
    </source>
</evidence>
<dbReference type="PANTHER" id="PTHR13520">
    <property type="entry name" value="RAD50-INTERACTING PROTEIN 1 RINT-1"/>
    <property type="match status" value="1"/>
</dbReference>